<comment type="caution">
    <text evidence="1">The sequence shown here is derived from an EMBL/GenBank/DDBJ whole genome shotgun (WGS) entry which is preliminary data.</text>
</comment>
<name>A0A1G4BGE8_9PEZI</name>
<protein>
    <submittedName>
        <fullName evidence="1">Uncharacterized protein</fullName>
    </submittedName>
</protein>
<dbReference type="AlphaFoldDB" id="A0A1G4BGE8"/>
<accession>A0A1G4BGE8</accession>
<gene>
    <name evidence="1" type="ORF">CORC01_04262</name>
</gene>
<sequence length="288" mass="32838">MFWVLRGTHDVWLKFAQLPKQPTTESERDREQFLLTIVEEYAALVFRTLPPDELAKRLPPEFEVQPYAWAGLNVCDPLDQLINGPRSCKKGSKNSKMGRLGLRMHEEFWRHADISKGDFQTVLTVCGECKDSSTGRIDKEPLFEVPSGIYLAMSKNCDKCGRRRSHVPKDQSHPWKTFDSAKKAYLRSKGQLPADVVDFTIMTSYELALWIQSHGHRAAPSAKKCNLLARAEDIRKGLLGNPNFRPTTALAEKPTVSSGEFGKKVIFSERDNRIVLPQWMFKGSSWRQ</sequence>
<organism evidence="1 2">
    <name type="scientific">Colletotrichum orchidophilum</name>
    <dbReference type="NCBI Taxonomy" id="1209926"/>
    <lineage>
        <taxon>Eukaryota</taxon>
        <taxon>Fungi</taxon>
        <taxon>Dikarya</taxon>
        <taxon>Ascomycota</taxon>
        <taxon>Pezizomycotina</taxon>
        <taxon>Sordariomycetes</taxon>
        <taxon>Hypocreomycetidae</taxon>
        <taxon>Glomerellales</taxon>
        <taxon>Glomerellaceae</taxon>
        <taxon>Colletotrichum</taxon>
    </lineage>
</organism>
<reference evidence="1 2" key="1">
    <citation type="submission" date="2016-09" db="EMBL/GenBank/DDBJ databases">
        <authorList>
            <person name="Capua I."/>
            <person name="De Benedictis P."/>
            <person name="Joannis T."/>
            <person name="Lombin L.H."/>
            <person name="Cattoli G."/>
        </authorList>
    </citation>
    <scope>NUCLEOTIDE SEQUENCE [LARGE SCALE GENOMIC DNA]</scope>
    <source>
        <strain evidence="1 2">IMI 309357</strain>
    </source>
</reference>
<dbReference type="GeneID" id="34557420"/>
<keyword evidence="2" id="KW-1185">Reference proteome</keyword>
<dbReference type="EMBL" id="MJBS01000027">
    <property type="protein sequence ID" value="OHF00512.1"/>
    <property type="molecule type" value="Genomic_DNA"/>
</dbReference>
<proteinExistence type="predicted"/>
<dbReference type="Proteomes" id="UP000176998">
    <property type="component" value="Unassembled WGS sequence"/>
</dbReference>
<dbReference type="OrthoDB" id="4848412at2759"/>
<dbReference type="RefSeq" id="XP_022477655.1">
    <property type="nucleotide sequence ID" value="XM_022615910.1"/>
</dbReference>
<evidence type="ECO:0000313" key="1">
    <source>
        <dbReference type="EMBL" id="OHF00512.1"/>
    </source>
</evidence>
<evidence type="ECO:0000313" key="2">
    <source>
        <dbReference type="Proteomes" id="UP000176998"/>
    </source>
</evidence>